<dbReference type="AlphaFoldDB" id="A0A8J4PNE0"/>
<organism evidence="1 2">
    <name type="scientific">Polysphondylium violaceum</name>
    <dbReference type="NCBI Taxonomy" id="133409"/>
    <lineage>
        <taxon>Eukaryota</taxon>
        <taxon>Amoebozoa</taxon>
        <taxon>Evosea</taxon>
        <taxon>Eumycetozoa</taxon>
        <taxon>Dictyostelia</taxon>
        <taxon>Dictyosteliales</taxon>
        <taxon>Dictyosteliaceae</taxon>
        <taxon>Polysphondylium</taxon>
    </lineage>
</organism>
<accession>A0A8J4PNE0</accession>
<reference evidence="1" key="1">
    <citation type="submission" date="2020-01" db="EMBL/GenBank/DDBJ databases">
        <title>Development of genomics and gene disruption for Polysphondylium violaceum indicates a role for the polyketide synthase stlB in stalk morphogenesis.</title>
        <authorList>
            <person name="Narita B."/>
            <person name="Kawabe Y."/>
            <person name="Kin K."/>
            <person name="Saito T."/>
            <person name="Gibbs R."/>
            <person name="Kuspa A."/>
            <person name="Muzny D."/>
            <person name="Queller D."/>
            <person name="Richards S."/>
            <person name="Strassman J."/>
            <person name="Sucgang R."/>
            <person name="Worley K."/>
            <person name="Schaap P."/>
        </authorList>
    </citation>
    <scope>NUCLEOTIDE SEQUENCE</scope>
    <source>
        <strain evidence="1">QSvi11</strain>
    </source>
</reference>
<dbReference type="EMBL" id="AJWJ01000635">
    <property type="protein sequence ID" value="KAF2069591.1"/>
    <property type="molecule type" value="Genomic_DNA"/>
</dbReference>
<evidence type="ECO:0000313" key="1">
    <source>
        <dbReference type="EMBL" id="KAF2069591.1"/>
    </source>
</evidence>
<gene>
    <name evidence="1" type="ORF">CYY_009095</name>
</gene>
<comment type="caution">
    <text evidence="1">The sequence shown here is derived from an EMBL/GenBank/DDBJ whole genome shotgun (WGS) entry which is preliminary data.</text>
</comment>
<keyword evidence="2" id="KW-1185">Reference proteome</keyword>
<dbReference type="OrthoDB" id="23516at2759"/>
<dbReference type="Proteomes" id="UP000695562">
    <property type="component" value="Unassembled WGS sequence"/>
</dbReference>
<evidence type="ECO:0000313" key="2">
    <source>
        <dbReference type="Proteomes" id="UP000695562"/>
    </source>
</evidence>
<sequence length="100" mass="11993">MQSRDYPISPTKWDEKHLRRSRRKQEHPCNQRDLIWWYLFKASRERRFPSPQCGHLDESAAHTFYECPWLATNILPIVNPILTLTTNTPITWSPTIFKLL</sequence>
<proteinExistence type="predicted"/>
<name>A0A8J4PNE0_9MYCE</name>
<protein>
    <submittedName>
        <fullName evidence="1">Uncharacterized protein</fullName>
    </submittedName>
</protein>